<dbReference type="AlphaFoldDB" id="A0A7L0ZW98"/>
<protein>
    <submittedName>
        <fullName evidence="3">GTPB3 GTPase</fullName>
    </submittedName>
</protein>
<keyword evidence="4" id="KW-1185">Reference proteome</keyword>
<dbReference type="SUPFAM" id="SSF116878">
    <property type="entry name" value="TrmE connector domain"/>
    <property type="match status" value="1"/>
</dbReference>
<dbReference type="InterPro" id="IPR025867">
    <property type="entry name" value="MnmE_helical"/>
</dbReference>
<organism evidence="3 4">
    <name type="scientific">Oxyruncus cristatus</name>
    <name type="common">sharpbill</name>
    <dbReference type="NCBI Taxonomy" id="114331"/>
    <lineage>
        <taxon>Eukaryota</taxon>
        <taxon>Metazoa</taxon>
        <taxon>Chordata</taxon>
        <taxon>Craniata</taxon>
        <taxon>Vertebrata</taxon>
        <taxon>Euteleostomi</taxon>
        <taxon>Archelosauria</taxon>
        <taxon>Archosauria</taxon>
        <taxon>Dinosauria</taxon>
        <taxon>Saurischia</taxon>
        <taxon>Theropoda</taxon>
        <taxon>Coelurosauria</taxon>
        <taxon>Aves</taxon>
        <taxon>Neognathae</taxon>
        <taxon>Neoaves</taxon>
        <taxon>Telluraves</taxon>
        <taxon>Australaves</taxon>
        <taxon>Passeriformes</taxon>
        <taxon>Cotingidae</taxon>
        <taxon>Oxyruncus</taxon>
    </lineage>
</organism>
<evidence type="ECO:0000313" key="4">
    <source>
        <dbReference type="Proteomes" id="UP000564466"/>
    </source>
</evidence>
<feature type="non-terminal residue" evidence="3">
    <location>
        <position position="1"/>
    </location>
</feature>
<dbReference type="GO" id="GO:0030488">
    <property type="term" value="P:tRNA methylation"/>
    <property type="evidence" value="ECO:0007669"/>
    <property type="project" value="TreeGrafter"/>
</dbReference>
<comment type="caution">
    <text evidence="3">The sequence shown here is derived from an EMBL/GenBank/DDBJ whole genome shotgun (WGS) entry which is preliminary data.</text>
</comment>
<dbReference type="Proteomes" id="UP000564466">
    <property type="component" value="Unassembled WGS sequence"/>
</dbReference>
<dbReference type="InterPro" id="IPR027368">
    <property type="entry name" value="MnmE_dom2"/>
</dbReference>
<feature type="domain" description="MnmE helical" evidence="2">
    <location>
        <begin position="91"/>
        <end position="136"/>
    </location>
</feature>
<dbReference type="PANTHER" id="PTHR42714">
    <property type="entry name" value="TRNA MODIFICATION GTPASE GTPBP3"/>
    <property type="match status" value="1"/>
</dbReference>
<dbReference type="Pfam" id="PF12631">
    <property type="entry name" value="MnmE_helical"/>
    <property type="match status" value="1"/>
</dbReference>
<dbReference type="Gene3D" id="1.20.120.430">
    <property type="entry name" value="tRNA modification GTPase MnmE domain 2"/>
    <property type="match status" value="1"/>
</dbReference>
<dbReference type="PANTHER" id="PTHR42714:SF2">
    <property type="entry name" value="TRNA MODIFICATION GTPASE GTPBP3, MITOCHONDRIAL"/>
    <property type="match status" value="1"/>
</dbReference>
<evidence type="ECO:0000256" key="1">
    <source>
        <dbReference type="SAM" id="MobiDB-lite"/>
    </source>
</evidence>
<name>A0A7L0ZW98_9PASS</name>
<dbReference type="GO" id="GO:0005739">
    <property type="term" value="C:mitochondrion"/>
    <property type="evidence" value="ECO:0007669"/>
    <property type="project" value="TreeGrafter"/>
</dbReference>
<dbReference type="EMBL" id="VXAY01004841">
    <property type="protein sequence ID" value="NXM32145.1"/>
    <property type="molecule type" value="Genomic_DNA"/>
</dbReference>
<evidence type="ECO:0000313" key="3">
    <source>
        <dbReference type="EMBL" id="NXM32145.1"/>
    </source>
</evidence>
<sequence>DPPAPASLLPLSHHILPLRMLRVLDEPPPILPTPFPLYPTPRGAGRASRTPLSPSLGAGSHGGLSGHLPGLRPADPGEFTLRAFRRGKLDLTAAEGLGDLIRAETEAQRRQALRQMEGELGQLYQRWSDTLTQVRA</sequence>
<reference evidence="3 4" key="1">
    <citation type="submission" date="2019-09" db="EMBL/GenBank/DDBJ databases">
        <title>Bird 10,000 Genomes (B10K) Project - Family phase.</title>
        <authorList>
            <person name="Zhang G."/>
        </authorList>
    </citation>
    <scope>NUCLEOTIDE SEQUENCE [LARGE SCALE GENOMIC DNA]</scope>
    <source>
        <strain evidence="3">B10K-DU-002-07</strain>
        <tissue evidence="3">Muscle</tissue>
    </source>
</reference>
<accession>A0A7L0ZW98</accession>
<evidence type="ECO:0000259" key="2">
    <source>
        <dbReference type="Pfam" id="PF12631"/>
    </source>
</evidence>
<dbReference type="GO" id="GO:0002098">
    <property type="term" value="P:tRNA wobble uridine modification"/>
    <property type="evidence" value="ECO:0007669"/>
    <property type="project" value="TreeGrafter"/>
</dbReference>
<feature type="non-terminal residue" evidence="3">
    <location>
        <position position="136"/>
    </location>
</feature>
<proteinExistence type="predicted"/>
<gene>
    <name evidence="3" type="primary">Gtpbp3</name>
    <name evidence="3" type="ORF">OXYCRI_R15244</name>
</gene>
<feature type="region of interest" description="Disordered" evidence="1">
    <location>
        <begin position="34"/>
        <end position="73"/>
    </location>
</feature>